<dbReference type="SMART" id="SM00382">
    <property type="entry name" value="AAA"/>
    <property type="match status" value="1"/>
</dbReference>
<dbReference type="Gene3D" id="3.40.50.300">
    <property type="entry name" value="P-loop containing nucleotide triphosphate hydrolases"/>
    <property type="match status" value="1"/>
</dbReference>
<keyword evidence="8" id="KW-0472">Membrane</keyword>
<keyword evidence="7" id="KW-1278">Translocase</keyword>
<evidence type="ECO:0000256" key="1">
    <source>
        <dbReference type="ARBA" id="ARBA00004202"/>
    </source>
</evidence>
<dbReference type="PROSITE" id="PS00211">
    <property type="entry name" value="ABC_TRANSPORTER_1"/>
    <property type="match status" value="1"/>
</dbReference>
<dbReference type="NCBIfam" id="TIGR04520">
    <property type="entry name" value="ECF_ATPase_1"/>
    <property type="match status" value="1"/>
</dbReference>
<dbReference type="InterPro" id="IPR003439">
    <property type="entry name" value="ABC_transporter-like_ATP-bd"/>
</dbReference>
<evidence type="ECO:0000256" key="6">
    <source>
        <dbReference type="ARBA" id="ARBA00022840"/>
    </source>
</evidence>
<dbReference type="SUPFAM" id="SSF52540">
    <property type="entry name" value="P-loop containing nucleoside triphosphate hydrolases"/>
    <property type="match status" value="1"/>
</dbReference>
<evidence type="ECO:0000256" key="5">
    <source>
        <dbReference type="ARBA" id="ARBA00022741"/>
    </source>
</evidence>
<evidence type="ECO:0000256" key="2">
    <source>
        <dbReference type="ARBA" id="ARBA00005417"/>
    </source>
</evidence>
<dbReference type="EMBL" id="JAMQJY010000005">
    <property type="protein sequence ID" value="MCM2677662.1"/>
    <property type="molecule type" value="Genomic_DNA"/>
</dbReference>
<feature type="domain" description="ABC transporter" evidence="9">
    <location>
        <begin position="5"/>
        <end position="239"/>
    </location>
</feature>
<dbReference type="InterPro" id="IPR027417">
    <property type="entry name" value="P-loop_NTPase"/>
</dbReference>
<comment type="caution">
    <text evidence="10">The sequence shown here is derived from an EMBL/GenBank/DDBJ whole genome shotgun (WGS) entry which is preliminary data.</text>
</comment>
<accession>A0ABT0XPC5</accession>
<proteinExistence type="inferred from homology"/>
<keyword evidence="6" id="KW-0067">ATP-binding</keyword>
<keyword evidence="3" id="KW-0813">Transport</keyword>
<dbReference type="InterPro" id="IPR015856">
    <property type="entry name" value="ABC_transpr_CbiO/EcfA_su"/>
</dbReference>
<organism evidence="10 11">
    <name type="scientific">Alkalicoccobacillus plakortidis</name>
    <dbReference type="NCBI Taxonomy" id="444060"/>
    <lineage>
        <taxon>Bacteria</taxon>
        <taxon>Bacillati</taxon>
        <taxon>Bacillota</taxon>
        <taxon>Bacilli</taxon>
        <taxon>Bacillales</taxon>
        <taxon>Bacillaceae</taxon>
        <taxon>Alkalicoccobacillus</taxon>
    </lineage>
</organism>
<dbReference type="InterPro" id="IPR003593">
    <property type="entry name" value="AAA+_ATPase"/>
</dbReference>
<dbReference type="Proteomes" id="UP001203665">
    <property type="component" value="Unassembled WGS sequence"/>
</dbReference>
<comment type="subcellular location">
    <subcellularLocation>
        <location evidence="1">Cell membrane</location>
        <topology evidence="1">Peripheral membrane protein</topology>
    </subcellularLocation>
</comment>
<dbReference type="PANTHER" id="PTHR43553:SF24">
    <property type="entry name" value="ENERGY-COUPLING FACTOR TRANSPORTER ATP-BINDING PROTEIN ECFA1"/>
    <property type="match status" value="1"/>
</dbReference>
<dbReference type="PANTHER" id="PTHR43553">
    <property type="entry name" value="HEAVY METAL TRANSPORTER"/>
    <property type="match status" value="1"/>
</dbReference>
<name>A0ABT0XPC5_9BACI</name>
<keyword evidence="11" id="KW-1185">Reference proteome</keyword>
<dbReference type="InterPro" id="IPR017871">
    <property type="entry name" value="ABC_transporter-like_CS"/>
</dbReference>
<reference evidence="10" key="1">
    <citation type="submission" date="2022-06" db="EMBL/GenBank/DDBJ databases">
        <title>Alkalicoccobacillus porphyridii sp. nov., isolated from a marine red alga, Porphyridium purpureum and reclassification of Shouchella plakortidis and Shouchella gibsonii as Alkalicoccobacillus plakortidis comb. nov. and Alkalicoccobacillus gibsonii comb. nov.</title>
        <authorList>
            <person name="Kim K.H."/>
            <person name="Lee J.K."/>
            <person name="Han D.M."/>
            <person name="Baek J.H."/>
            <person name="Jeon C.O."/>
        </authorList>
    </citation>
    <scope>NUCLEOTIDE SEQUENCE</scope>
    <source>
        <strain evidence="10">DSM 19153</strain>
    </source>
</reference>
<comment type="similarity">
    <text evidence="2">Belongs to the ABC transporter superfamily.</text>
</comment>
<evidence type="ECO:0000313" key="11">
    <source>
        <dbReference type="Proteomes" id="UP001203665"/>
    </source>
</evidence>
<dbReference type="InterPro" id="IPR050095">
    <property type="entry name" value="ECF_ABC_transporter_ATP-bd"/>
</dbReference>
<evidence type="ECO:0000259" key="9">
    <source>
        <dbReference type="PROSITE" id="PS50893"/>
    </source>
</evidence>
<evidence type="ECO:0000256" key="7">
    <source>
        <dbReference type="ARBA" id="ARBA00022967"/>
    </source>
</evidence>
<protein>
    <submittedName>
        <fullName evidence="10">Energy-coupling factor transporter ATPase</fullName>
    </submittedName>
</protein>
<evidence type="ECO:0000256" key="8">
    <source>
        <dbReference type="ARBA" id="ARBA00023136"/>
    </source>
</evidence>
<keyword evidence="5" id="KW-0547">Nucleotide-binding</keyword>
<dbReference type="NCBIfam" id="NF010167">
    <property type="entry name" value="PRK13648.1"/>
    <property type="match status" value="1"/>
</dbReference>
<evidence type="ECO:0000256" key="4">
    <source>
        <dbReference type="ARBA" id="ARBA00022475"/>
    </source>
</evidence>
<dbReference type="RefSeq" id="WP_251611470.1">
    <property type="nucleotide sequence ID" value="NZ_JAMQJY010000005.1"/>
</dbReference>
<evidence type="ECO:0000313" key="10">
    <source>
        <dbReference type="EMBL" id="MCM2677662.1"/>
    </source>
</evidence>
<dbReference type="CDD" id="cd03225">
    <property type="entry name" value="ABC_cobalt_CbiO_domain1"/>
    <property type="match status" value="1"/>
</dbReference>
<dbReference type="InterPro" id="IPR030947">
    <property type="entry name" value="EcfA_1"/>
</dbReference>
<keyword evidence="4" id="KW-1003">Cell membrane</keyword>
<evidence type="ECO:0000256" key="3">
    <source>
        <dbReference type="ARBA" id="ARBA00022448"/>
    </source>
</evidence>
<gene>
    <name evidence="10" type="ORF">NDM98_20945</name>
</gene>
<sequence>MTVLIDIQNVSFQYPHSSSPVLNEISLQVSKGEWVAVAGRNGSGKSTLARLLNAQLQPTSGAIYLAGEPMADPAFERNHRRRCGYVFQNPDHQFIGATVWDDLAFGLENHSIERTEMVARMNKYLKVLHLEDLVDKAPHQLSGGQKQRVGLACMMVLEPDVIILDEATSMLDPKGRRDVMQALTEIANQGVTIIMITHDMEEVLQAERLLLIDQGRVVADGDPFHVFEQNQLLEQTGLKRPFVVELQQELKRTGLQLEGRCYSEGELVKRLCNLPLIK</sequence>
<dbReference type="PROSITE" id="PS50893">
    <property type="entry name" value="ABC_TRANSPORTER_2"/>
    <property type="match status" value="1"/>
</dbReference>
<dbReference type="Pfam" id="PF00005">
    <property type="entry name" value="ABC_tran"/>
    <property type="match status" value="1"/>
</dbReference>